<dbReference type="InterPro" id="IPR028037">
    <property type="entry name" value="Antitoxin_Rv0909/MT0933"/>
</dbReference>
<gene>
    <name evidence="2" type="ORF">EV645_3704</name>
</gene>
<proteinExistence type="predicted"/>
<name>A0A4V2FY58_9ACTN</name>
<dbReference type="Pfam" id="PF14013">
    <property type="entry name" value="MT0933_antitox"/>
    <property type="match status" value="1"/>
</dbReference>
<dbReference type="OrthoDB" id="5125103at2"/>
<organism evidence="2 3">
    <name type="scientific">Kribbella rubisoli</name>
    <dbReference type="NCBI Taxonomy" id="3075929"/>
    <lineage>
        <taxon>Bacteria</taxon>
        <taxon>Bacillati</taxon>
        <taxon>Actinomycetota</taxon>
        <taxon>Actinomycetes</taxon>
        <taxon>Propionibacteriales</taxon>
        <taxon>Kribbellaceae</taxon>
        <taxon>Kribbella</taxon>
    </lineage>
</organism>
<dbReference type="AlphaFoldDB" id="A0A4V2FY58"/>
<evidence type="ECO:0000313" key="2">
    <source>
        <dbReference type="EMBL" id="RZU16156.1"/>
    </source>
</evidence>
<comment type="caution">
    <text evidence="2">The sequence shown here is derived from an EMBL/GenBank/DDBJ whole genome shotgun (WGS) entry which is preliminary data.</text>
</comment>
<feature type="region of interest" description="Disordered" evidence="1">
    <location>
        <begin position="1"/>
        <end position="71"/>
    </location>
</feature>
<reference evidence="2 3" key="1">
    <citation type="journal article" date="2015" name="Stand. Genomic Sci.">
        <title>Genomic Encyclopedia of Bacterial and Archaeal Type Strains, Phase III: the genomes of soil and plant-associated and newly described type strains.</title>
        <authorList>
            <person name="Whitman W.B."/>
            <person name="Woyke T."/>
            <person name="Klenk H.P."/>
            <person name="Zhou Y."/>
            <person name="Lilburn T.G."/>
            <person name="Beck B.J."/>
            <person name="De Vos P."/>
            <person name="Vandamme P."/>
            <person name="Eisen J.A."/>
            <person name="Garrity G."/>
            <person name="Hugenholtz P."/>
            <person name="Kyrpides N.C."/>
        </authorList>
    </citation>
    <scope>NUCLEOTIDE SEQUENCE [LARGE SCALE GENOMIC DNA]</scope>
    <source>
        <strain evidence="2 3">VKM Ac-2540</strain>
    </source>
</reference>
<protein>
    <submittedName>
        <fullName evidence="2">Antitoxin protein of toxin-antitoxin system</fullName>
    </submittedName>
</protein>
<dbReference type="RefSeq" id="WP_130445089.1">
    <property type="nucleotide sequence ID" value="NZ_SHKR01000012.1"/>
</dbReference>
<accession>A0A4V2FY58</accession>
<sequence length="71" mass="7690">MGMFDNMKDKAADLVNEHGEQVGEGLDKAGDFVDEKTGGKYGDKIDQGTDLAKDQLDNLDGENDDIPDDQS</sequence>
<keyword evidence="3" id="KW-1185">Reference proteome</keyword>
<feature type="compositionally biased region" description="Acidic residues" evidence="1">
    <location>
        <begin position="57"/>
        <end position="71"/>
    </location>
</feature>
<evidence type="ECO:0000313" key="3">
    <source>
        <dbReference type="Proteomes" id="UP000292027"/>
    </source>
</evidence>
<evidence type="ECO:0000256" key="1">
    <source>
        <dbReference type="SAM" id="MobiDB-lite"/>
    </source>
</evidence>
<dbReference type="Proteomes" id="UP000292027">
    <property type="component" value="Unassembled WGS sequence"/>
</dbReference>
<dbReference type="EMBL" id="SHKR01000012">
    <property type="protein sequence ID" value="RZU16156.1"/>
    <property type="molecule type" value="Genomic_DNA"/>
</dbReference>
<feature type="compositionally biased region" description="Basic and acidic residues" evidence="1">
    <location>
        <begin position="1"/>
        <end position="56"/>
    </location>
</feature>